<evidence type="ECO:0000259" key="4">
    <source>
        <dbReference type="Pfam" id="PF07638"/>
    </source>
</evidence>
<dbReference type="InterPro" id="IPR036388">
    <property type="entry name" value="WH-like_DNA-bd_sf"/>
</dbReference>
<dbReference type="EMBL" id="CP036264">
    <property type="protein sequence ID" value="QEF96398.1"/>
    <property type="molecule type" value="Genomic_DNA"/>
</dbReference>
<dbReference type="AlphaFoldDB" id="A0A5B9M5C2"/>
<evidence type="ECO:0000256" key="2">
    <source>
        <dbReference type="ARBA" id="ARBA00023082"/>
    </source>
</evidence>
<organism evidence="5 6">
    <name type="scientific">Stieleria maiorica</name>
    <dbReference type="NCBI Taxonomy" id="2795974"/>
    <lineage>
        <taxon>Bacteria</taxon>
        <taxon>Pseudomonadati</taxon>
        <taxon>Planctomycetota</taxon>
        <taxon>Planctomycetia</taxon>
        <taxon>Pirellulales</taxon>
        <taxon>Pirellulaceae</taxon>
        <taxon>Stieleria</taxon>
    </lineage>
</organism>
<dbReference type="NCBIfam" id="TIGR02937">
    <property type="entry name" value="sigma70-ECF"/>
    <property type="match status" value="1"/>
</dbReference>
<keyword evidence="2" id="KW-0731">Sigma factor</keyword>
<keyword evidence="3" id="KW-0804">Transcription</keyword>
<gene>
    <name evidence="5" type="ORF">Mal15_04260</name>
</gene>
<reference evidence="5 6" key="1">
    <citation type="submission" date="2019-02" db="EMBL/GenBank/DDBJ databases">
        <title>Planctomycetal bacteria perform biofilm scaping via a novel small molecule.</title>
        <authorList>
            <person name="Jeske O."/>
            <person name="Boedeker C."/>
            <person name="Wiegand S."/>
            <person name="Breitling P."/>
            <person name="Kallscheuer N."/>
            <person name="Jogler M."/>
            <person name="Rohde M."/>
            <person name="Petersen J."/>
            <person name="Medema M.H."/>
            <person name="Surup F."/>
            <person name="Jogler C."/>
        </authorList>
    </citation>
    <scope>NUCLEOTIDE SEQUENCE [LARGE SCALE GENOMIC DNA]</scope>
    <source>
        <strain evidence="5 6">Mal15</strain>
    </source>
</reference>
<dbReference type="Proteomes" id="UP000321353">
    <property type="component" value="Chromosome"/>
</dbReference>
<sequence length="193" mass="21719">MVKSEVSQILHQIENGDQHAASQLLPLVYEELRRLASNKMAQEKQGHTLQPTALVHEAFVRLVSGEADGDDPHKWDGRGHFFAAAAESMRRILVESARRRNAQKRGGGMQRCEFTEDDAILDHQDDATLLSLDDALTKLAAEDAELAKLVQLRYFTGLTIEETADVLGVSARTVKRHWTYARAWLRRAMDAEE</sequence>
<dbReference type="Pfam" id="PF07638">
    <property type="entry name" value="Sigma70_ECF"/>
    <property type="match status" value="1"/>
</dbReference>
<name>A0A5B9M5C2_9BACT</name>
<dbReference type="SUPFAM" id="SSF88659">
    <property type="entry name" value="Sigma3 and sigma4 domains of RNA polymerase sigma factors"/>
    <property type="match status" value="1"/>
</dbReference>
<proteinExistence type="predicted"/>
<evidence type="ECO:0000313" key="5">
    <source>
        <dbReference type="EMBL" id="QEF96398.1"/>
    </source>
</evidence>
<feature type="domain" description="RNA polymerase sigma-70 ECF-like HTH" evidence="4">
    <location>
        <begin position="4"/>
        <end position="190"/>
    </location>
</feature>
<keyword evidence="1" id="KW-0805">Transcription regulation</keyword>
<dbReference type="GO" id="GO:0016987">
    <property type="term" value="F:sigma factor activity"/>
    <property type="evidence" value="ECO:0007669"/>
    <property type="project" value="UniProtKB-KW"/>
</dbReference>
<dbReference type="PANTHER" id="PTHR43133:SF39">
    <property type="entry name" value="SIMILAR TO RNA POLYMERASE SIGMA-E FACTOR"/>
    <property type="match status" value="1"/>
</dbReference>
<dbReference type="KEGG" id="smam:Mal15_04260"/>
<dbReference type="InterPro" id="IPR013324">
    <property type="entry name" value="RNA_pol_sigma_r3/r4-like"/>
</dbReference>
<dbReference type="InterPro" id="IPR053812">
    <property type="entry name" value="HTH_Sigma70_ECF-like"/>
</dbReference>
<dbReference type="InterPro" id="IPR014284">
    <property type="entry name" value="RNA_pol_sigma-70_dom"/>
</dbReference>
<keyword evidence="6" id="KW-1185">Reference proteome</keyword>
<accession>A0A5B9M5C2</accession>
<protein>
    <submittedName>
        <fullName evidence="5">RNA polymerase sigma factor SigL</fullName>
    </submittedName>
</protein>
<dbReference type="Gene3D" id="1.10.10.10">
    <property type="entry name" value="Winged helix-like DNA-binding domain superfamily/Winged helix DNA-binding domain"/>
    <property type="match status" value="1"/>
</dbReference>
<dbReference type="RefSeq" id="WP_147866218.1">
    <property type="nucleotide sequence ID" value="NZ_CP036264.1"/>
</dbReference>
<dbReference type="PANTHER" id="PTHR43133">
    <property type="entry name" value="RNA POLYMERASE ECF-TYPE SIGMA FACTO"/>
    <property type="match status" value="1"/>
</dbReference>
<evidence type="ECO:0000256" key="1">
    <source>
        <dbReference type="ARBA" id="ARBA00023015"/>
    </source>
</evidence>
<dbReference type="NCBIfam" id="TIGR02999">
    <property type="entry name" value="Sig-70_X6"/>
    <property type="match status" value="1"/>
</dbReference>
<evidence type="ECO:0000313" key="6">
    <source>
        <dbReference type="Proteomes" id="UP000321353"/>
    </source>
</evidence>
<dbReference type="GO" id="GO:0006352">
    <property type="term" value="P:DNA-templated transcription initiation"/>
    <property type="evidence" value="ECO:0007669"/>
    <property type="project" value="InterPro"/>
</dbReference>
<dbReference type="InterPro" id="IPR011517">
    <property type="entry name" value="RNA_pol_sigma70_ECF-like"/>
</dbReference>
<evidence type="ECO:0000256" key="3">
    <source>
        <dbReference type="ARBA" id="ARBA00023163"/>
    </source>
</evidence>
<dbReference type="InterPro" id="IPR039425">
    <property type="entry name" value="RNA_pol_sigma-70-like"/>
</dbReference>